<dbReference type="OrthoDB" id="5362630at2759"/>
<dbReference type="AlphaFoldDB" id="A0A2J6QIW7"/>
<dbReference type="InterPro" id="IPR052973">
    <property type="entry name" value="Fungal_sec-metab_reg_TF"/>
</dbReference>
<organism evidence="1 2">
    <name type="scientific">Hyaloscypha hepaticicola</name>
    <dbReference type="NCBI Taxonomy" id="2082293"/>
    <lineage>
        <taxon>Eukaryota</taxon>
        <taxon>Fungi</taxon>
        <taxon>Dikarya</taxon>
        <taxon>Ascomycota</taxon>
        <taxon>Pezizomycotina</taxon>
        <taxon>Leotiomycetes</taxon>
        <taxon>Helotiales</taxon>
        <taxon>Hyaloscyphaceae</taxon>
        <taxon>Hyaloscypha</taxon>
    </lineage>
</organism>
<evidence type="ECO:0008006" key="3">
    <source>
        <dbReference type="Google" id="ProtNLM"/>
    </source>
</evidence>
<dbReference type="EMBL" id="KZ613468">
    <property type="protein sequence ID" value="PMD26203.1"/>
    <property type="molecule type" value="Genomic_DNA"/>
</dbReference>
<evidence type="ECO:0000313" key="1">
    <source>
        <dbReference type="EMBL" id="PMD26203.1"/>
    </source>
</evidence>
<dbReference type="PANTHER" id="PTHR35392">
    <property type="entry name" value="ZN(II)2CYS6 TRANSCRIPTION FACTOR (EUROFUNG)-RELATED-RELATED"/>
    <property type="match status" value="1"/>
</dbReference>
<proteinExistence type="predicted"/>
<reference evidence="1 2" key="1">
    <citation type="submission" date="2016-05" db="EMBL/GenBank/DDBJ databases">
        <title>A degradative enzymes factory behind the ericoid mycorrhizal symbiosis.</title>
        <authorList>
            <consortium name="DOE Joint Genome Institute"/>
            <person name="Martino E."/>
            <person name="Morin E."/>
            <person name="Grelet G."/>
            <person name="Kuo A."/>
            <person name="Kohler A."/>
            <person name="Daghino S."/>
            <person name="Barry K."/>
            <person name="Choi C."/>
            <person name="Cichocki N."/>
            <person name="Clum A."/>
            <person name="Copeland A."/>
            <person name="Hainaut M."/>
            <person name="Haridas S."/>
            <person name="Labutti K."/>
            <person name="Lindquist E."/>
            <person name="Lipzen A."/>
            <person name="Khouja H.-R."/>
            <person name="Murat C."/>
            <person name="Ohm R."/>
            <person name="Olson A."/>
            <person name="Spatafora J."/>
            <person name="Veneault-Fourrey C."/>
            <person name="Henrissat B."/>
            <person name="Grigoriev I."/>
            <person name="Martin F."/>
            <person name="Perotto S."/>
        </authorList>
    </citation>
    <scope>NUCLEOTIDE SEQUENCE [LARGE SCALE GENOMIC DNA]</scope>
    <source>
        <strain evidence="1 2">UAMH 7357</strain>
    </source>
</reference>
<accession>A0A2J6QIW7</accession>
<dbReference type="PANTHER" id="PTHR35392:SF3">
    <property type="entry name" value="ZN(2)-C6 FUNGAL-TYPE DOMAIN-CONTAINING PROTEIN"/>
    <property type="match status" value="1"/>
</dbReference>
<keyword evidence="2" id="KW-1185">Reference proteome</keyword>
<gene>
    <name evidence="1" type="ORF">NA56DRAFT_744391</name>
</gene>
<protein>
    <recommendedName>
        <fullName evidence="3">Zn(2)-C6 fungal-type domain-containing protein</fullName>
    </recommendedName>
</protein>
<sequence length="406" mass="46524">MANSSFSVSNLSQVMECDSLFEKSSPKFLREGSFPAISPPPLRFNLVQPEMLWWLGKSTITKEGRRESGRMRKHAGCVQCLIRRRRCQPDPRNPNGICLTCSWIQKGAPVPSLQHISPEANLTDAILTWTANDPSTDILILARSDNSLRQYIVDSSTDYIKTFMQSKDSITRGVFSLACGNGSWDKSRLIRATLQLWTITRLCEKKCSTHFAAQESQKTVLGSGKVIDLPHKTSRLDILSRQTVNLMKQSTFELQDLHFANRKQNWLTLFTTSYILLHNLELIIKRERDIAHASHSEFFYTNMEIITGCLQSAVTVLAYFHHSCRGPDLFSETAEAKEAYQRASLSTREEAFMEFLVAELRKRRDDLVTVSLTHEYDQKFWLTGQLFDRNWKPRKTLDHALPQTLQ</sequence>
<name>A0A2J6QIW7_9HELO</name>
<dbReference type="STRING" id="1745343.A0A2J6QIW7"/>
<evidence type="ECO:0000313" key="2">
    <source>
        <dbReference type="Proteomes" id="UP000235672"/>
    </source>
</evidence>
<dbReference type="Proteomes" id="UP000235672">
    <property type="component" value="Unassembled WGS sequence"/>
</dbReference>